<dbReference type="InterPro" id="IPR001098">
    <property type="entry name" value="DNA-dir_DNA_pol_A_palm_dom"/>
</dbReference>
<dbReference type="GO" id="GO:0003677">
    <property type="term" value="F:DNA binding"/>
    <property type="evidence" value="ECO:0007669"/>
    <property type="project" value="InterPro"/>
</dbReference>
<proteinExistence type="predicted"/>
<evidence type="ECO:0000313" key="3">
    <source>
        <dbReference type="EMBL" id="KKL26853.1"/>
    </source>
</evidence>
<feature type="non-terminal residue" evidence="3">
    <location>
        <position position="1"/>
    </location>
</feature>
<protein>
    <recommendedName>
        <fullName evidence="2">DNA-directed DNA polymerase family A palm domain-containing protein</fullName>
    </recommendedName>
</protein>
<dbReference type="InterPro" id="IPR043502">
    <property type="entry name" value="DNA/RNA_pol_sf"/>
</dbReference>
<evidence type="ECO:0000259" key="2">
    <source>
        <dbReference type="SMART" id="SM00482"/>
    </source>
</evidence>
<keyword evidence="1" id="KW-0235">DNA replication</keyword>
<reference evidence="3" key="1">
    <citation type="journal article" date="2015" name="Nature">
        <title>Complex archaea that bridge the gap between prokaryotes and eukaryotes.</title>
        <authorList>
            <person name="Spang A."/>
            <person name="Saw J.H."/>
            <person name="Jorgensen S.L."/>
            <person name="Zaremba-Niedzwiedzka K."/>
            <person name="Martijn J."/>
            <person name="Lind A.E."/>
            <person name="van Eijk R."/>
            <person name="Schleper C."/>
            <person name="Guy L."/>
            <person name="Ettema T.J."/>
        </authorList>
    </citation>
    <scope>NUCLEOTIDE SEQUENCE</scope>
</reference>
<dbReference type="EMBL" id="LAZR01035685">
    <property type="protein sequence ID" value="KKL26853.1"/>
    <property type="molecule type" value="Genomic_DNA"/>
</dbReference>
<gene>
    <name evidence="3" type="ORF">LCGC14_2391080</name>
</gene>
<dbReference type="PANTHER" id="PTHR10133">
    <property type="entry name" value="DNA POLYMERASE I"/>
    <property type="match status" value="1"/>
</dbReference>
<comment type="caution">
    <text evidence="3">The sequence shown here is derived from an EMBL/GenBank/DDBJ whole genome shotgun (WGS) entry which is preliminary data.</text>
</comment>
<dbReference type="Gene3D" id="3.30.70.370">
    <property type="match status" value="1"/>
</dbReference>
<sequence>VKCSRDMKAIKAAVEKWYRDNDTKMKLTKTGLIATDREQLTDTDHPGLHAVADSVKTEKLLTTYVSALYRGTEVPMNPNYNSIIETFRTSCSGGMKIDGIPMGMNVQNLPRGGRVRECVIPRQGWVFGFCDFDTLEMRTLAQVCLHLFGFSALADAVHEGLDFHSAMAADMLKVPYRDFMAKLKTGDKEYKNARQGCKIANYGMAGGMGWSTFIKYAKGFGVIVDADLAQRLHGQFRNKWIEMPHYFRHISYLCREGRAEKFIFPITGMYRGNVSYTAGCNSPFQHLAAKGAKMSVYEVARECYVDAGSPLFSCRPFLFAHDEIGMEIPYDAIGPKAAHEAMVRLEQIMVECMKHWCPDVPIAASGFMARRWYKGADPVYQKGIMVPSKPVVIGKDAKGYDIIEWQADL</sequence>
<feature type="domain" description="DNA-directed DNA polymerase family A palm" evidence="2">
    <location>
        <begin position="112"/>
        <end position="332"/>
    </location>
</feature>
<dbReference type="PANTHER" id="PTHR10133:SF27">
    <property type="entry name" value="DNA POLYMERASE NU"/>
    <property type="match status" value="1"/>
</dbReference>
<name>A0A0F9ESP5_9ZZZZ</name>
<dbReference type="GO" id="GO:0006261">
    <property type="term" value="P:DNA-templated DNA replication"/>
    <property type="evidence" value="ECO:0007669"/>
    <property type="project" value="InterPro"/>
</dbReference>
<dbReference type="GO" id="GO:0003887">
    <property type="term" value="F:DNA-directed DNA polymerase activity"/>
    <property type="evidence" value="ECO:0007669"/>
    <property type="project" value="InterPro"/>
</dbReference>
<dbReference type="SMART" id="SM00482">
    <property type="entry name" value="POLAc"/>
    <property type="match status" value="1"/>
</dbReference>
<dbReference type="SUPFAM" id="SSF56672">
    <property type="entry name" value="DNA/RNA polymerases"/>
    <property type="match status" value="1"/>
</dbReference>
<accession>A0A0F9ESP5</accession>
<dbReference type="InterPro" id="IPR002298">
    <property type="entry name" value="DNA_polymerase_A"/>
</dbReference>
<dbReference type="GO" id="GO:0006302">
    <property type="term" value="P:double-strand break repair"/>
    <property type="evidence" value="ECO:0007669"/>
    <property type="project" value="TreeGrafter"/>
</dbReference>
<organism evidence="3">
    <name type="scientific">marine sediment metagenome</name>
    <dbReference type="NCBI Taxonomy" id="412755"/>
    <lineage>
        <taxon>unclassified sequences</taxon>
        <taxon>metagenomes</taxon>
        <taxon>ecological metagenomes</taxon>
    </lineage>
</organism>
<dbReference type="Pfam" id="PF00476">
    <property type="entry name" value="DNA_pol_A"/>
    <property type="match status" value="1"/>
</dbReference>
<dbReference type="AlphaFoldDB" id="A0A0F9ESP5"/>
<evidence type="ECO:0000256" key="1">
    <source>
        <dbReference type="ARBA" id="ARBA00022705"/>
    </source>
</evidence>
<dbReference type="Gene3D" id="1.10.150.20">
    <property type="entry name" value="5' to 3' exonuclease, C-terminal subdomain"/>
    <property type="match status" value="1"/>
</dbReference>